<protein>
    <submittedName>
        <fullName evidence="2">Hemerythrin domain-containing protein</fullName>
    </submittedName>
</protein>
<organism evidence="2 3">
    <name type="scientific">Dickeya lacustris</name>
    <dbReference type="NCBI Taxonomy" id="2259638"/>
    <lineage>
        <taxon>Bacteria</taxon>
        <taxon>Pseudomonadati</taxon>
        <taxon>Pseudomonadota</taxon>
        <taxon>Gammaproteobacteria</taxon>
        <taxon>Enterobacterales</taxon>
        <taxon>Pectobacteriaceae</taxon>
        <taxon>Dickeya</taxon>
    </lineage>
</organism>
<dbReference type="RefSeq" id="WP_125259611.1">
    <property type="nucleotide sequence ID" value="NZ_CP114280.1"/>
</dbReference>
<dbReference type="EMBL" id="CP114280">
    <property type="protein sequence ID" value="WFN56163.1"/>
    <property type="molecule type" value="Genomic_DNA"/>
</dbReference>
<dbReference type="Gene3D" id="1.20.120.520">
    <property type="entry name" value="nmb1532 protein domain like"/>
    <property type="match status" value="1"/>
</dbReference>
<reference evidence="2 3" key="1">
    <citation type="submission" date="2022-12" db="EMBL/GenBank/DDBJ databases">
        <title>Complete genome sequencing of Dickeya lacustris type strain LMG30899.</title>
        <authorList>
            <person name="Dobhal S."/>
            <person name="Arizala D."/>
            <person name="Arif M."/>
        </authorList>
    </citation>
    <scope>NUCLEOTIDE SEQUENCE [LARGE SCALE GENOMIC DNA]</scope>
    <source>
        <strain evidence="2 3">LMG30899</strain>
    </source>
</reference>
<sequence>MNLDKFKHQHTDILSHIDRLRFLSKAGVTQHAQDIARLIVEMSAIIKLHLSAEDSVLYPALQQHHDPALAMMGQAYQQDMEDIAAEYNTFSRRWNTAASLCGNDDAFRQDANRVLRRVYERMQRENHDFYPRIASA</sequence>
<gene>
    <name evidence="2" type="ORF">O1Q98_02240</name>
</gene>
<evidence type="ECO:0000313" key="3">
    <source>
        <dbReference type="Proteomes" id="UP001219630"/>
    </source>
</evidence>
<proteinExistence type="predicted"/>
<feature type="domain" description="Hemerythrin-like" evidence="1">
    <location>
        <begin position="3"/>
        <end position="133"/>
    </location>
</feature>
<dbReference type="InterPro" id="IPR012312">
    <property type="entry name" value="Hemerythrin-like"/>
</dbReference>
<dbReference type="Pfam" id="PF01814">
    <property type="entry name" value="Hemerythrin"/>
    <property type="match status" value="1"/>
</dbReference>
<dbReference type="Proteomes" id="UP001219630">
    <property type="component" value="Chromosome"/>
</dbReference>
<name>A0ABY8G860_9GAMM</name>
<keyword evidence="3" id="KW-1185">Reference proteome</keyword>
<evidence type="ECO:0000259" key="1">
    <source>
        <dbReference type="Pfam" id="PF01814"/>
    </source>
</evidence>
<accession>A0ABY8G860</accession>
<evidence type="ECO:0000313" key="2">
    <source>
        <dbReference type="EMBL" id="WFN56163.1"/>
    </source>
</evidence>